<sequence>MFHALIPVDDDERRAIEQVETVRSLPGGPDEKSATILHVIEEIETPPDEAGPTLIEDLNESLPELQGLPDSVITAERRLEDAGIETDRQQMVGDTARSILQTAAETDADAIVLGARKRTPVGKALFGSVSQKVIRETDRTVIVGR</sequence>
<evidence type="ECO:0000256" key="1">
    <source>
        <dbReference type="ARBA" id="ARBA00008791"/>
    </source>
</evidence>
<dbReference type="RefSeq" id="WP_117363300.1">
    <property type="nucleotide sequence ID" value="NZ_CP024047.1"/>
</dbReference>
<proteinExistence type="inferred from homology"/>
<dbReference type="Pfam" id="PF00582">
    <property type="entry name" value="Usp"/>
    <property type="match status" value="1"/>
</dbReference>
<dbReference type="PANTHER" id="PTHR46268:SF6">
    <property type="entry name" value="UNIVERSAL STRESS PROTEIN UP12"/>
    <property type="match status" value="1"/>
</dbReference>
<dbReference type="EMBL" id="CP027033">
    <property type="protein sequence ID" value="AXR82944.1"/>
    <property type="molecule type" value="Genomic_DNA"/>
</dbReference>
<evidence type="ECO:0000313" key="4">
    <source>
        <dbReference type="EMBL" id="AXR82944.1"/>
    </source>
</evidence>
<reference evidence="6" key="1">
    <citation type="submission" date="2017-10" db="EMBL/GenBank/DDBJ databases">
        <title>Phenotypic and genomic properties of facultatively anaerobic sulfur-reducing natronoarchaea from hypersaline soda lakes.</title>
        <authorList>
            <person name="Sorokin D.Y."/>
            <person name="Kublanov I.V."/>
            <person name="Roman P."/>
            <person name="Sinninghe Damste J.S."/>
            <person name="Golyshin P.N."/>
            <person name="Rojo D."/>
            <person name="Ciordia S."/>
            <person name="Mena Md.C."/>
            <person name="Ferrer M."/>
            <person name="Messina E."/>
            <person name="Smedile F."/>
            <person name="La Spada G."/>
            <person name="La Cono V."/>
            <person name="Yakimov M.M."/>
        </authorList>
    </citation>
    <scope>NUCLEOTIDE SEQUENCE [LARGE SCALE GENOMIC DNA]</scope>
    <source>
        <strain evidence="6">AArc1</strain>
    </source>
</reference>
<accession>A0A346PTU9</accession>
<reference evidence="5" key="2">
    <citation type="submission" date="2018-02" db="EMBL/GenBank/DDBJ databases">
        <title>Phenotypic and genomic properties of facultatively anaerobic sulfur-reducing natronoarchaea from hypersaline soda lakes.</title>
        <authorList>
            <person name="Sorokin D.Y."/>
            <person name="Kublanov I.V."/>
            <person name="Roman P."/>
            <person name="Sinninghe Damste J.S."/>
            <person name="Golyshin P.N."/>
            <person name="Rojo D."/>
            <person name="Ciordia S."/>
            <person name="Mena M.D.C."/>
            <person name="Ferrer M."/>
            <person name="Messina E."/>
            <person name="Smedile F."/>
            <person name="La Spada G."/>
            <person name="La Cono V."/>
            <person name="Yakimov M.M."/>
        </authorList>
    </citation>
    <scope>NUCLEOTIDE SEQUENCE [LARGE SCALE GENOMIC DNA]</scope>
    <source>
        <strain evidence="5">AArc-Mg</strain>
    </source>
</reference>
<dbReference type="Proteomes" id="UP000258707">
    <property type="component" value="Chromosome"/>
</dbReference>
<comment type="similarity">
    <text evidence="1">Belongs to the universal stress protein A family.</text>
</comment>
<evidence type="ECO:0000313" key="3">
    <source>
        <dbReference type="EMBL" id="AXR77090.1"/>
    </source>
</evidence>
<dbReference type="SUPFAM" id="SSF52402">
    <property type="entry name" value="Adenine nucleotide alpha hydrolases-like"/>
    <property type="match status" value="1"/>
</dbReference>
<evidence type="ECO:0000313" key="5">
    <source>
        <dbReference type="Proteomes" id="UP000258613"/>
    </source>
</evidence>
<evidence type="ECO:0000259" key="2">
    <source>
        <dbReference type="Pfam" id="PF00582"/>
    </source>
</evidence>
<evidence type="ECO:0000313" key="6">
    <source>
        <dbReference type="Proteomes" id="UP000258707"/>
    </source>
</evidence>
<dbReference type="EMBL" id="CP024047">
    <property type="protein sequence ID" value="AXR77090.1"/>
    <property type="molecule type" value="Genomic_DNA"/>
</dbReference>
<dbReference type="KEGG" id="nag:AArcMg_2956"/>
<dbReference type="CDD" id="cd00293">
    <property type="entry name" value="USP-like"/>
    <property type="match status" value="1"/>
</dbReference>
<feature type="domain" description="UspA" evidence="2">
    <location>
        <begin position="25"/>
        <end position="143"/>
    </location>
</feature>
<dbReference type="GeneID" id="37643451"/>
<dbReference type="OrthoDB" id="281037at2157"/>
<dbReference type="AlphaFoldDB" id="A0A346PC45"/>
<gene>
    <name evidence="3" type="ORF">AArc1_0747</name>
    <name evidence="4" type="ORF">AArcMg_2956</name>
</gene>
<name>A0A346PC45_9EURY</name>
<accession>A0A346PC45</accession>
<dbReference type="PANTHER" id="PTHR46268">
    <property type="entry name" value="STRESS RESPONSE PROTEIN NHAX"/>
    <property type="match status" value="1"/>
</dbReference>
<dbReference type="PRINTS" id="PR01438">
    <property type="entry name" value="UNVRSLSTRESS"/>
</dbReference>
<dbReference type="Proteomes" id="UP000258613">
    <property type="component" value="Chromosome"/>
</dbReference>
<dbReference type="KEGG" id="nan:AArc1_0747"/>
<reference evidence="3" key="3">
    <citation type="journal article" date="2019" name="Int. J. Syst. Evol. Microbiol.">
        <title>Natronolimnobius sulfurireducens sp. nov. and Halalkaliarchaeum desulfuricum gen. nov., sp. nov., the first sulfur-respiring alkaliphilic haloarchaea from hypersaline alkaline lakes.</title>
        <authorList>
            <person name="Sorokin D.Y."/>
            <person name="Yakimov M."/>
            <person name="Messina E."/>
            <person name="Merkel A.Y."/>
            <person name="Bale N.J."/>
            <person name="Sinninghe Damste J.S."/>
        </authorList>
    </citation>
    <scope>NUCLEOTIDE SEQUENCE</scope>
    <source>
        <strain evidence="4">AArc-Mg</strain>
        <strain evidence="3">AArc1</strain>
    </source>
</reference>
<dbReference type="InterPro" id="IPR006015">
    <property type="entry name" value="Universal_stress_UspA"/>
</dbReference>
<dbReference type="Gene3D" id="3.40.50.620">
    <property type="entry name" value="HUPs"/>
    <property type="match status" value="1"/>
</dbReference>
<dbReference type="InterPro" id="IPR014729">
    <property type="entry name" value="Rossmann-like_a/b/a_fold"/>
</dbReference>
<organism evidence="3 6">
    <name type="scientific">Natrarchaeobaculum sulfurireducens</name>
    <dbReference type="NCBI Taxonomy" id="2044521"/>
    <lineage>
        <taxon>Archaea</taxon>
        <taxon>Methanobacteriati</taxon>
        <taxon>Methanobacteriota</taxon>
        <taxon>Stenosarchaea group</taxon>
        <taxon>Halobacteria</taxon>
        <taxon>Halobacteriales</taxon>
        <taxon>Natrialbaceae</taxon>
        <taxon>Natrarchaeobaculum</taxon>
    </lineage>
</organism>
<protein>
    <submittedName>
        <fullName evidence="3">Nucleotide-binding protein, UspA family</fullName>
    </submittedName>
    <submittedName>
        <fullName evidence="4">Universal stress protein</fullName>
    </submittedName>
</protein>
<dbReference type="InterPro" id="IPR006016">
    <property type="entry name" value="UspA"/>
</dbReference>
<keyword evidence="5" id="KW-1185">Reference proteome</keyword>